<dbReference type="SUPFAM" id="SSF55298">
    <property type="entry name" value="YjgF-like"/>
    <property type="match status" value="1"/>
</dbReference>
<dbReference type="Pfam" id="PF01042">
    <property type="entry name" value="Ribonuc_L-PSP"/>
    <property type="match status" value="1"/>
</dbReference>
<organism evidence="2 4">
    <name type="scientific">Brevibacterium aurantiacum</name>
    <dbReference type="NCBI Taxonomy" id="273384"/>
    <lineage>
        <taxon>Bacteria</taxon>
        <taxon>Bacillati</taxon>
        <taxon>Actinomycetota</taxon>
        <taxon>Actinomycetes</taxon>
        <taxon>Micrococcales</taxon>
        <taxon>Brevibacteriaceae</taxon>
        <taxon>Brevibacterium</taxon>
    </lineage>
</organism>
<reference evidence="2" key="2">
    <citation type="submission" date="2017-03" db="EMBL/GenBank/DDBJ databases">
        <authorList>
            <person name="Afonso C.L."/>
            <person name="Miller P.J."/>
            <person name="Scott M.A."/>
            <person name="Spackman E."/>
            <person name="Goraichik I."/>
            <person name="Dimitrov K.M."/>
            <person name="Suarez D.L."/>
            <person name="Swayne D.E."/>
        </authorList>
    </citation>
    <scope>NUCLEOTIDE SEQUENCE [LARGE SCALE GENOMIC DNA]</scope>
    <source>
        <strain evidence="2">ATCC 9175</strain>
    </source>
</reference>
<sequence length="132" mass="13987">MIRRIETAPGLAPSIGPYSQAVVANGFVFTTGQVPFAADGITPEAFEDQVRTCLGNLRSVLDTAGSSIDQVVKVNAYLTAPEQREPFNRVYADFFGEAKPARTTVCVSIWDISLEVECVAVVSESSEAAGGA</sequence>
<evidence type="ECO:0000313" key="4">
    <source>
        <dbReference type="Proteomes" id="UP000234525"/>
    </source>
</evidence>
<evidence type="ECO:0000313" key="5">
    <source>
        <dbReference type="Proteomes" id="UP000297736"/>
    </source>
</evidence>
<dbReference type="CDD" id="cd00448">
    <property type="entry name" value="YjgF_YER057c_UK114_family"/>
    <property type="match status" value="1"/>
</dbReference>
<dbReference type="Proteomes" id="UP000297736">
    <property type="component" value="Unassembled WGS sequence"/>
</dbReference>
<dbReference type="RefSeq" id="WP_101584199.1">
    <property type="nucleotide sequence ID" value="NZ_BJME01000021.1"/>
</dbReference>
<dbReference type="GO" id="GO:0120241">
    <property type="term" value="F:2-iminobutanoate/2-iminopropanoate deaminase"/>
    <property type="evidence" value="ECO:0007669"/>
    <property type="project" value="UniProtKB-EC"/>
</dbReference>
<dbReference type="GO" id="GO:0005829">
    <property type="term" value="C:cytosol"/>
    <property type="evidence" value="ECO:0007669"/>
    <property type="project" value="TreeGrafter"/>
</dbReference>
<evidence type="ECO:0000313" key="2">
    <source>
        <dbReference type="EMBL" id="SMX92413.1"/>
    </source>
</evidence>
<reference evidence="4" key="1">
    <citation type="submission" date="2017-03" db="EMBL/GenBank/DDBJ databases">
        <authorList>
            <person name="Monnet C."/>
        </authorList>
    </citation>
    <scope>NUCLEOTIDE SEQUENCE [LARGE SCALE GENOMIC DNA]</scope>
    <source>
        <strain evidence="4">ATCC 9175</strain>
    </source>
</reference>
<dbReference type="InterPro" id="IPR006175">
    <property type="entry name" value="YjgF/YER057c/UK114"/>
</dbReference>
<accession>A0A2H1JY74</accession>
<comment type="similarity">
    <text evidence="1">Belongs to the RutC family.</text>
</comment>
<protein>
    <submittedName>
        <fullName evidence="2">2-iminobutanoate/2-iminopropanoate deaminase</fullName>
        <ecNumber evidence="2">3.5.99.10</ecNumber>
    </submittedName>
    <submittedName>
        <fullName evidence="3">RidA family protein</fullName>
    </submittedName>
</protein>
<proteinExistence type="inferred from homology"/>
<dbReference type="EMBL" id="FXZB01000021">
    <property type="protein sequence ID" value="SMX92413.1"/>
    <property type="molecule type" value="Genomic_DNA"/>
</dbReference>
<reference evidence="3 5" key="3">
    <citation type="submission" date="2018-10" db="EMBL/GenBank/DDBJ databases">
        <title>Brevibacterium genomes from Austrain hard cheese rinds.</title>
        <authorList>
            <person name="Anast J.M."/>
            <person name="Dzieciol M."/>
            <person name="Schultz D.L."/>
            <person name="Mann E."/>
            <person name="Wagner M."/>
            <person name="Schmitz-Esser S."/>
        </authorList>
    </citation>
    <scope>NUCLEOTIDE SEQUENCE [LARGE SCALE GENOMIC DNA]</scope>
    <source>
        <strain evidence="3 5">L261</strain>
    </source>
</reference>
<evidence type="ECO:0000256" key="1">
    <source>
        <dbReference type="ARBA" id="ARBA00010552"/>
    </source>
</evidence>
<dbReference type="EMBL" id="RHFF01000009">
    <property type="protein sequence ID" value="TGD38678.1"/>
    <property type="molecule type" value="Genomic_DNA"/>
</dbReference>
<gene>
    <name evidence="2" type="ORF">BAUR9175_02925</name>
    <name evidence="3" type="ORF">EB834_10955</name>
</gene>
<name>A0A2H1JY74_BREAU</name>
<dbReference type="EC" id="3.5.99.10" evidence="2"/>
<keyword evidence="2" id="KW-0378">Hydrolase</keyword>
<dbReference type="AlphaFoldDB" id="A0A2H1JY74"/>
<dbReference type="PANTHER" id="PTHR11803">
    <property type="entry name" value="2-IMINOBUTANOATE/2-IMINOPROPANOATE DEAMINASE RIDA"/>
    <property type="match status" value="1"/>
</dbReference>
<dbReference type="Proteomes" id="UP000234525">
    <property type="component" value="Unassembled WGS sequence"/>
</dbReference>
<dbReference type="Gene3D" id="3.30.1330.40">
    <property type="entry name" value="RutC-like"/>
    <property type="match status" value="1"/>
</dbReference>
<keyword evidence="4" id="KW-1185">Reference proteome</keyword>
<evidence type="ECO:0000313" key="3">
    <source>
        <dbReference type="EMBL" id="TGD38678.1"/>
    </source>
</evidence>
<dbReference type="InterPro" id="IPR035959">
    <property type="entry name" value="RutC-like_sf"/>
</dbReference>
<dbReference type="PANTHER" id="PTHR11803:SF58">
    <property type="entry name" value="PROTEIN HMF1-RELATED"/>
    <property type="match status" value="1"/>
</dbReference>